<dbReference type="InParanoid" id="Q18503"/>
<keyword evidence="4" id="KW-0966">Cell projection</keyword>
<name>Q18503_CAEEL</name>
<evidence type="ECO:0000256" key="1">
    <source>
        <dbReference type="ARBA" id="ARBA00004245"/>
    </source>
</evidence>
<protein>
    <recommendedName>
        <fullName evidence="7">Major sperm protein</fullName>
    </recommendedName>
</protein>
<dbReference type="eggNOG" id="ENOG502S47Y">
    <property type="taxonomic scope" value="Eukaryota"/>
</dbReference>
<reference evidence="11 12" key="1">
    <citation type="journal article" date="1998" name="Science">
        <title>Genome sequence of the nematode C. elegans: a platform for investigating biology.</title>
        <authorList>
            <consortium name="The C. elegans sequencing consortium"/>
            <person name="Sulson J.E."/>
            <person name="Waterston R."/>
        </authorList>
    </citation>
    <scope>NUCLEOTIDE SEQUENCE [LARGE SCALE GENOMIC DNA]</scope>
    <source>
        <strain evidence="11 12">Bristol N2</strain>
    </source>
</reference>
<organism evidence="11 12">
    <name type="scientific">Caenorhabditis elegans</name>
    <dbReference type="NCBI Taxonomy" id="6239"/>
    <lineage>
        <taxon>Eukaryota</taxon>
        <taxon>Metazoa</taxon>
        <taxon>Ecdysozoa</taxon>
        <taxon>Nematoda</taxon>
        <taxon>Chromadorea</taxon>
        <taxon>Rhabditida</taxon>
        <taxon>Rhabditina</taxon>
        <taxon>Rhabditomorpha</taxon>
        <taxon>Rhabditoidea</taxon>
        <taxon>Rhabditidae</taxon>
        <taxon>Peloderinae</taxon>
        <taxon>Caenorhabditis</taxon>
    </lineage>
</organism>
<dbReference type="EMBL" id="BX284604">
    <property type="protein sequence ID" value="CAA93481.1"/>
    <property type="molecule type" value="Genomic_DNA"/>
</dbReference>
<feature type="compositionally biased region" description="Pro residues" evidence="8">
    <location>
        <begin position="212"/>
        <end position="247"/>
    </location>
</feature>
<dbReference type="AGR" id="WB:WBGene00007987"/>
<evidence type="ECO:0000256" key="6">
    <source>
        <dbReference type="ARBA" id="ARBA00037818"/>
    </source>
</evidence>
<dbReference type="InterPro" id="IPR051155">
    <property type="entry name" value="Nematode_MSP"/>
</dbReference>
<feature type="transmembrane region" description="Helical" evidence="9">
    <location>
        <begin position="67"/>
        <end position="86"/>
    </location>
</feature>
<feature type="compositionally biased region" description="Pro residues" evidence="8">
    <location>
        <begin position="176"/>
        <end position="205"/>
    </location>
</feature>
<evidence type="ECO:0000256" key="3">
    <source>
        <dbReference type="ARBA" id="ARBA00023212"/>
    </source>
</evidence>
<feature type="compositionally biased region" description="Low complexity" evidence="8">
    <location>
        <begin position="162"/>
        <end position="175"/>
    </location>
</feature>
<dbReference type="GO" id="GO:0005856">
    <property type="term" value="C:cytoskeleton"/>
    <property type="evidence" value="ECO:0007669"/>
    <property type="project" value="UniProtKB-SubCell"/>
</dbReference>
<dbReference type="Gene3D" id="2.60.40.10">
    <property type="entry name" value="Immunoglobulins"/>
    <property type="match status" value="1"/>
</dbReference>
<keyword evidence="12" id="KW-1185">Reference proteome</keyword>
<dbReference type="GeneID" id="178230"/>
<proteinExistence type="predicted"/>
<dbReference type="KEGG" id="cel:CELE_C36H8.1"/>
<dbReference type="PIR" id="T19800">
    <property type="entry name" value="T19800"/>
</dbReference>
<dbReference type="CTD" id="178230"/>
<dbReference type="Pfam" id="PF00635">
    <property type="entry name" value="Motile_Sperm"/>
    <property type="match status" value="1"/>
</dbReference>
<keyword evidence="9" id="KW-0812">Transmembrane</keyword>
<dbReference type="PANTHER" id="PTHR22920">
    <property type="entry name" value="MAJOR SPERM PROTEIN"/>
    <property type="match status" value="1"/>
</dbReference>
<evidence type="ECO:0000313" key="13">
    <source>
        <dbReference type="WormBase" id="C36H8.1"/>
    </source>
</evidence>
<dbReference type="AlphaFoldDB" id="Q18503"/>
<comment type="subcellular location">
    <subcellularLocation>
        <location evidence="6">Cell projection</location>
        <location evidence="6">Pseudopodium</location>
    </subcellularLocation>
    <subcellularLocation>
        <location evidence="1">Cytoplasm</location>
        <location evidence="1">Cytoskeleton</location>
    </subcellularLocation>
</comment>
<dbReference type="SUPFAM" id="SSF49354">
    <property type="entry name" value="PapD-like"/>
    <property type="match status" value="1"/>
</dbReference>
<dbReference type="IntAct" id="Q18503">
    <property type="interactions" value="3"/>
</dbReference>
<dbReference type="RefSeq" id="NP_502434.1">
    <property type="nucleotide sequence ID" value="NM_070033.2"/>
</dbReference>
<evidence type="ECO:0000256" key="5">
    <source>
        <dbReference type="ARBA" id="ARBA00037744"/>
    </source>
</evidence>
<dbReference type="InterPro" id="IPR000535">
    <property type="entry name" value="MSP_dom"/>
</dbReference>
<dbReference type="HOGENOM" id="CLU_781248_0_0_1"/>
<dbReference type="WormBase" id="C36H8.1">
    <property type="protein sequence ID" value="CE05380"/>
    <property type="gene ID" value="WBGene00007987"/>
</dbReference>
<dbReference type="SMR" id="Q18503"/>
<dbReference type="PeptideAtlas" id="Q18503"/>
<keyword evidence="9" id="KW-1133">Transmembrane helix</keyword>
<evidence type="ECO:0000313" key="11">
    <source>
        <dbReference type="EMBL" id="CAA93481.1"/>
    </source>
</evidence>
<dbReference type="PROSITE" id="PS50202">
    <property type="entry name" value="MSP"/>
    <property type="match status" value="1"/>
</dbReference>
<keyword evidence="9" id="KW-0472">Membrane</keyword>
<evidence type="ECO:0000256" key="9">
    <source>
        <dbReference type="SAM" id="Phobius"/>
    </source>
</evidence>
<gene>
    <name evidence="11 13" type="ORF">C36H8.1</name>
    <name evidence="11" type="ORF">CELE_C36H8.1</name>
</gene>
<evidence type="ECO:0000256" key="4">
    <source>
        <dbReference type="ARBA" id="ARBA00023273"/>
    </source>
</evidence>
<dbReference type="InterPro" id="IPR013783">
    <property type="entry name" value="Ig-like_fold"/>
</dbReference>
<dbReference type="PANTHER" id="PTHR22920:SF21">
    <property type="entry name" value="MAJOR SPERM PROTEIN"/>
    <property type="match status" value="1"/>
</dbReference>
<keyword evidence="3 7" id="KW-0206">Cytoskeleton</keyword>
<dbReference type="Proteomes" id="UP000001940">
    <property type="component" value="Chromosome IV"/>
</dbReference>
<evidence type="ECO:0000259" key="10">
    <source>
        <dbReference type="PROSITE" id="PS50202"/>
    </source>
</evidence>
<dbReference type="InterPro" id="IPR008962">
    <property type="entry name" value="PapD-like_sf"/>
</dbReference>
<feature type="compositionally biased region" description="Polar residues" evidence="8">
    <location>
        <begin position="152"/>
        <end position="161"/>
    </location>
</feature>
<evidence type="ECO:0000256" key="2">
    <source>
        <dbReference type="ARBA" id="ARBA00022490"/>
    </source>
</evidence>
<sequence>MSETSSDKNCCETLEWIRERVHNKKHFTARGIGQIVDVSGMDAELVVKVLAGALFAILAFSDQAHFFANALLVAIPALLIFVFPIEKPTDESLFVYFSLFGAVTCLDRSLEKIPCYYVIKLALFALLYLPPYVMHQKINEFIREQLKKQKSNENVSEMSQRSAPRTAASTRTAISAPPPPRPPPQEPPKPVEQAAPPPPPAPMPVPVEKAPEPVPAPVEQIAPPPAPVQDPAPAPVEPSDPAPPSKLPSPSKSCTDLAGGSQRFKTGPHPMQSSSFHNLKSEFDGFNSAISPGHNLNDVLFRPMDKIVFNAPFDFENLTYHMRVSNNSRHRIAYAIKGNSVPRVMAYPAFGILELGEGRIIAVSVQKFDWNDFEYNKDRIAFDYVLLPDSNKEKAFSMSMFQHSDSKRRKNIKIEYNP</sequence>
<evidence type="ECO:0000313" key="12">
    <source>
        <dbReference type="Proteomes" id="UP000001940"/>
    </source>
</evidence>
<dbReference type="FunCoup" id="Q18503">
    <property type="interactions" value="157"/>
</dbReference>
<dbReference type="STRING" id="6239.C36H8.1.1"/>
<accession>Q18503</accession>
<dbReference type="GO" id="GO:0031143">
    <property type="term" value="C:pseudopodium"/>
    <property type="evidence" value="ECO:0007669"/>
    <property type="project" value="UniProtKB-SubCell"/>
</dbReference>
<dbReference type="DIP" id="DIP-26038N"/>
<evidence type="ECO:0000256" key="7">
    <source>
        <dbReference type="RuleBase" id="RU003425"/>
    </source>
</evidence>
<evidence type="ECO:0000256" key="8">
    <source>
        <dbReference type="SAM" id="MobiDB-lite"/>
    </source>
</evidence>
<dbReference type="OMA" id="APYDFEN"/>
<feature type="domain" description="MSP" evidence="10">
    <location>
        <begin position="298"/>
        <end position="417"/>
    </location>
</feature>
<feature type="region of interest" description="Disordered" evidence="8">
    <location>
        <begin position="151"/>
        <end position="278"/>
    </location>
</feature>
<dbReference type="Bgee" id="WBGene00007987">
    <property type="expression patterns" value="Expressed in material anatomical entity and 2 other cell types or tissues"/>
</dbReference>
<dbReference type="OrthoDB" id="5784816at2759"/>
<keyword evidence="2" id="KW-0963">Cytoplasm</keyword>
<dbReference type="UCSC" id="C36H8.1">
    <property type="organism name" value="c. elegans"/>
</dbReference>
<comment type="function">
    <text evidence="5 7">Central component in molecular interactions underlying sperm crawling. Forms an extensive filament system that extends from sperm villipoda, along the leading edge of the pseudopod.</text>
</comment>
<dbReference type="PaxDb" id="6239-C36H8.1"/>